<dbReference type="SUPFAM" id="SSF56601">
    <property type="entry name" value="beta-lactamase/transpeptidase-like"/>
    <property type="match status" value="1"/>
</dbReference>
<dbReference type="OrthoDB" id="3174977at2"/>
<dbReference type="Proteomes" id="UP000317624">
    <property type="component" value="Unassembled WGS sequence"/>
</dbReference>
<feature type="chain" id="PRO_5035175211" evidence="2">
    <location>
        <begin position="19"/>
        <end position="592"/>
    </location>
</feature>
<evidence type="ECO:0000313" key="5">
    <source>
        <dbReference type="Proteomes" id="UP000317624"/>
    </source>
</evidence>
<keyword evidence="2" id="KW-0732">Signal</keyword>
<dbReference type="PANTHER" id="PTHR46825">
    <property type="entry name" value="D-ALANYL-D-ALANINE-CARBOXYPEPTIDASE/ENDOPEPTIDASE AMPH"/>
    <property type="match status" value="1"/>
</dbReference>
<accession>A0A558BYA9</accession>
<evidence type="ECO:0000256" key="2">
    <source>
        <dbReference type="SAM" id="SignalP"/>
    </source>
</evidence>
<dbReference type="PANTHER" id="PTHR46825:SF9">
    <property type="entry name" value="BETA-LACTAMASE-RELATED DOMAIN-CONTAINING PROTEIN"/>
    <property type="match status" value="1"/>
</dbReference>
<reference evidence="4 5" key="1">
    <citation type="submission" date="2019-07" db="EMBL/GenBank/DDBJ databases">
        <title>Hymenobacter sp. straun FUR1 Genome sequencing and assembly.</title>
        <authorList>
            <person name="Chhetri G."/>
        </authorList>
    </citation>
    <scope>NUCLEOTIDE SEQUENCE [LARGE SCALE GENOMIC DNA]</scope>
    <source>
        <strain evidence="4 5">Fur1</strain>
    </source>
</reference>
<protein>
    <submittedName>
        <fullName evidence="4">Beta-lactamase family protein</fullName>
    </submittedName>
</protein>
<dbReference type="Pfam" id="PF00144">
    <property type="entry name" value="Beta-lactamase"/>
    <property type="match status" value="1"/>
</dbReference>
<dbReference type="EMBL" id="VMRJ01000002">
    <property type="protein sequence ID" value="TVT41453.1"/>
    <property type="molecule type" value="Genomic_DNA"/>
</dbReference>
<keyword evidence="5" id="KW-1185">Reference proteome</keyword>
<dbReference type="Gene3D" id="3.40.710.10">
    <property type="entry name" value="DD-peptidase/beta-lactamase superfamily"/>
    <property type="match status" value="1"/>
</dbReference>
<evidence type="ECO:0000256" key="1">
    <source>
        <dbReference type="SAM" id="MobiDB-lite"/>
    </source>
</evidence>
<dbReference type="AlphaFoldDB" id="A0A558BYA9"/>
<evidence type="ECO:0000259" key="3">
    <source>
        <dbReference type="Pfam" id="PF00144"/>
    </source>
</evidence>
<dbReference type="InterPro" id="IPR050491">
    <property type="entry name" value="AmpC-like"/>
</dbReference>
<organism evidence="4 5">
    <name type="scientific">Hymenobacter setariae</name>
    <dbReference type="NCBI Taxonomy" id="2594794"/>
    <lineage>
        <taxon>Bacteria</taxon>
        <taxon>Pseudomonadati</taxon>
        <taxon>Bacteroidota</taxon>
        <taxon>Cytophagia</taxon>
        <taxon>Cytophagales</taxon>
        <taxon>Hymenobacteraceae</taxon>
        <taxon>Hymenobacter</taxon>
    </lineage>
</organism>
<dbReference type="RefSeq" id="WP_144846358.1">
    <property type="nucleotide sequence ID" value="NZ_VMRJ01000002.1"/>
</dbReference>
<comment type="caution">
    <text evidence="4">The sequence shown here is derived from an EMBL/GenBank/DDBJ whole genome shotgun (WGS) entry which is preliminary data.</text>
</comment>
<dbReference type="InterPro" id="IPR012338">
    <property type="entry name" value="Beta-lactam/transpept-like"/>
</dbReference>
<name>A0A558BYA9_9BACT</name>
<sequence>MKLLFTFLLGLLGLRSLAQTGVAVPALAPCDATMQQFMQRWKVLGASVALAKDDKLVYERAFGYADVARTTPMQPYHLLRVASLSKTVTALAIMKLVEEGKINLSHPVFGPQGYLGATAYTQEIRDARLYRITVQQLLEHTAGWDRSVGCDGYGACDPVEFPTHVAAVMGVANPVGDSTLIRYMLRQGLNFEPGTRFAYSNTGYLVLGKVLEAVTHQPYEAWVRQHVLQPSGVLEAHLGRNLPAARHERESAYQSAYCLPSCYDPAQQVPAANGGYQVEAMNAHGGWLFSARDLVRLVVATDSLASRAPLLATATLRSMTEPSAMNTYYAKGWMVSGGTWWHTGCLDGSASLLMRTADGYTWAILLNTNNSSTQFWQELTALGGKWRTAIKSWPTHDLFAPEQAAHTVQASVRSASPTHLTWAAGSGTHRLVLLKADSPSTAFPVDGTTYRVASTLADGTRIVAIERGTSAWLPPLDPQHTYYARVVEYRQDATTGHHPVYTLEGSPPVVLGPISNAQQMLALDTKPTRNKWHLGSALASLFSKGPRPQGQLVAQGPSTSENATLAQPLPSRATLPRMQEASRKSVWPFTKH</sequence>
<proteinExistence type="predicted"/>
<gene>
    <name evidence="4" type="ORF">FNT36_08410</name>
</gene>
<dbReference type="InterPro" id="IPR001466">
    <property type="entry name" value="Beta-lactam-related"/>
</dbReference>
<feature type="signal peptide" evidence="2">
    <location>
        <begin position="1"/>
        <end position="18"/>
    </location>
</feature>
<feature type="domain" description="Beta-lactamase-related" evidence="3">
    <location>
        <begin position="31"/>
        <end position="371"/>
    </location>
</feature>
<evidence type="ECO:0000313" key="4">
    <source>
        <dbReference type="EMBL" id="TVT41453.1"/>
    </source>
</evidence>
<feature type="region of interest" description="Disordered" evidence="1">
    <location>
        <begin position="545"/>
        <end position="564"/>
    </location>
</feature>